<gene>
    <name evidence="3" type="ORF">CSING_07125</name>
</gene>
<accession>A0A0B6F4J5</accession>
<dbReference type="KEGG" id="csx:CSING_07125"/>
<dbReference type="STRING" id="161899.CSING_07125"/>
<keyword evidence="2" id="KW-0472">Membrane</keyword>
<feature type="region of interest" description="Disordered" evidence="1">
    <location>
        <begin position="22"/>
        <end position="54"/>
    </location>
</feature>
<evidence type="ECO:0000313" key="4">
    <source>
        <dbReference type="Proteomes" id="UP000031890"/>
    </source>
</evidence>
<feature type="region of interest" description="Disordered" evidence="1">
    <location>
        <begin position="107"/>
        <end position="153"/>
    </location>
</feature>
<feature type="compositionally biased region" description="Low complexity" evidence="1">
    <location>
        <begin position="128"/>
        <end position="143"/>
    </location>
</feature>
<dbReference type="AlphaFoldDB" id="A0A0B6F4J5"/>
<proteinExistence type="predicted"/>
<feature type="transmembrane region" description="Helical" evidence="2">
    <location>
        <begin position="79"/>
        <end position="102"/>
    </location>
</feature>
<name>A0A0B6F4J5_9CORY</name>
<keyword evidence="2" id="KW-0812">Transmembrane</keyword>
<dbReference type="HOGENOM" id="CLU_996431_0_0_11"/>
<sequence>MSYYLGESVCWDFATLSSMTPPHNQSPYPQGNQNSHQPHTNVNHPDPYAAHQSVPYGTGAQAFPAVDEPQRSSSSTARWIILVFLILALVLAGLGFAAYRLISGNDREDSHLGAPLSETPTAVEMTTEASSVPSPSEAAKASKNPTSHNEEATQVEAAPLAPLEGLPADYFDHSLSMEEADKIREGEIVEAPVPEELAGLTDTCIQSASFFGKPDDQGFFSSGMVPTITCFFGKEGELQVNYTRNKDAIAAAAKPVKEHVGKLGSLSSRLNLAGRANEVKTTRGSMLFLIYNSHEGQKEFVMSEVLAGETAAIEYISDTSQVLLRQPLVDAGIVERDRK</sequence>
<evidence type="ECO:0000256" key="1">
    <source>
        <dbReference type="SAM" id="MobiDB-lite"/>
    </source>
</evidence>
<protein>
    <submittedName>
        <fullName evidence="3">Uncharacterized protein</fullName>
    </submittedName>
</protein>
<organism evidence="3 4">
    <name type="scientific">Corynebacterium singulare</name>
    <dbReference type="NCBI Taxonomy" id="161899"/>
    <lineage>
        <taxon>Bacteria</taxon>
        <taxon>Bacillati</taxon>
        <taxon>Actinomycetota</taxon>
        <taxon>Actinomycetes</taxon>
        <taxon>Mycobacteriales</taxon>
        <taxon>Corynebacteriaceae</taxon>
        <taxon>Corynebacterium</taxon>
    </lineage>
</organism>
<dbReference type="Proteomes" id="UP000031890">
    <property type="component" value="Chromosome"/>
</dbReference>
<reference evidence="3 4" key="1">
    <citation type="journal article" date="2015" name="Genome Announc.">
        <title>Complete Genome Sequence and Annotation of Corynebacterium singulare DSM 44357, Isolated from a Human Semen Specimen.</title>
        <authorList>
            <person name="Merten M."/>
            <person name="Brinkrolf K."/>
            <person name="Albersmeier A."/>
            <person name="Kutter Y."/>
            <person name="Ruckert C."/>
            <person name="Tauch A."/>
        </authorList>
    </citation>
    <scope>NUCLEOTIDE SEQUENCE [LARGE SCALE GENOMIC DNA]</scope>
    <source>
        <strain evidence="3">IBS B52218</strain>
    </source>
</reference>
<evidence type="ECO:0000256" key="2">
    <source>
        <dbReference type="SAM" id="Phobius"/>
    </source>
</evidence>
<evidence type="ECO:0000313" key="3">
    <source>
        <dbReference type="EMBL" id="AJI78956.1"/>
    </source>
</evidence>
<feature type="compositionally biased region" description="Polar residues" evidence="1">
    <location>
        <begin position="22"/>
        <end position="43"/>
    </location>
</feature>
<keyword evidence="2" id="KW-1133">Transmembrane helix</keyword>
<dbReference type="EMBL" id="CP010827">
    <property type="protein sequence ID" value="AJI78956.1"/>
    <property type="molecule type" value="Genomic_DNA"/>
</dbReference>